<gene>
    <name evidence="2" type="ORF">F1C79_06220</name>
</gene>
<protein>
    <submittedName>
        <fullName evidence="2">Carboxymuconolactone decarboxylase family protein</fullName>
    </submittedName>
</protein>
<dbReference type="PANTHER" id="PTHR33570:SF2">
    <property type="entry name" value="CARBOXYMUCONOLACTONE DECARBOXYLASE-LIKE DOMAIN-CONTAINING PROTEIN"/>
    <property type="match status" value="1"/>
</dbReference>
<dbReference type="InterPro" id="IPR052512">
    <property type="entry name" value="4CMD/NDH-1_regulator"/>
</dbReference>
<sequence>MAENDTSTPHSDTLDDRQRSIVPIAAFAAAGDIAGLNRAINQGLDAGLTISEAREVLVQLYAYAGFPRSLNALGELMKVVQARKQQGIVDQPGRGPGKSIPKGDELLAAGTANQTRLSGAPVEGALFDFAPVANEYLRTHLFGDIFERDNLDWQSREIATVAMLSALEGVAPQLQAHIRIAMNTGVTPQQLRQLIRVLAEQVSADASRRASEALDLHLAAK</sequence>
<organism evidence="2 3">
    <name type="scientific">Pseudomonas denitrificans</name>
    <dbReference type="NCBI Taxonomy" id="43306"/>
    <lineage>
        <taxon>Bacteria</taxon>
        <taxon>Pseudomonadati</taxon>
        <taxon>Pseudomonadota</taxon>
        <taxon>Gammaproteobacteria</taxon>
        <taxon>Pseudomonadales</taxon>
        <taxon>Pseudomonadaceae</taxon>
        <taxon>Halopseudomonas</taxon>
    </lineage>
</organism>
<evidence type="ECO:0000313" key="3">
    <source>
        <dbReference type="Proteomes" id="UP000326659"/>
    </source>
</evidence>
<dbReference type="AlphaFoldDB" id="A0A9X7MXV7"/>
<dbReference type="SUPFAM" id="SSF69118">
    <property type="entry name" value="AhpD-like"/>
    <property type="match status" value="1"/>
</dbReference>
<dbReference type="Gene3D" id="1.20.1290.10">
    <property type="entry name" value="AhpD-like"/>
    <property type="match status" value="1"/>
</dbReference>
<dbReference type="InterPro" id="IPR003779">
    <property type="entry name" value="CMD-like"/>
</dbReference>
<dbReference type="GO" id="GO:0051920">
    <property type="term" value="F:peroxiredoxin activity"/>
    <property type="evidence" value="ECO:0007669"/>
    <property type="project" value="InterPro"/>
</dbReference>
<proteinExistence type="predicted"/>
<keyword evidence="3" id="KW-1185">Reference proteome</keyword>
<name>A0A9X7MXV7_PSEDE</name>
<dbReference type="KEGG" id="pden:F1C79_06220"/>
<dbReference type="PANTHER" id="PTHR33570">
    <property type="entry name" value="4-CARBOXYMUCONOLACTONE DECARBOXYLASE FAMILY PROTEIN"/>
    <property type="match status" value="1"/>
</dbReference>
<reference evidence="2 3" key="1">
    <citation type="submission" date="2019-09" db="EMBL/GenBank/DDBJ databases">
        <title>Prosopis cineraria nodule microbiome.</title>
        <authorList>
            <person name="Chaluvadi S.R."/>
            <person name="Ali R."/>
            <person name="Wang X."/>
        </authorList>
    </citation>
    <scope>NUCLEOTIDE SEQUENCE [LARGE SCALE GENOMIC DNA]</scope>
    <source>
        <strain evidence="2 3">BG1</strain>
    </source>
</reference>
<accession>A0A9X7MXV7</accession>
<dbReference type="OrthoDB" id="9802489at2"/>
<evidence type="ECO:0000259" key="1">
    <source>
        <dbReference type="Pfam" id="PF02627"/>
    </source>
</evidence>
<feature type="domain" description="Carboxymuconolactone decarboxylase-like" evidence="1">
    <location>
        <begin position="12"/>
        <end position="74"/>
    </location>
</feature>
<dbReference type="EMBL" id="CP043626">
    <property type="protein sequence ID" value="QEY71265.1"/>
    <property type="molecule type" value="Genomic_DNA"/>
</dbReference>
<evidence type="ECO:0000313" key="2">
    <source>
        <dbReference type="EMBL" id="QEY71265.1"/>
    </source>
</evidence>
<feature type="domain" description="Carboxymuconolactone decarboxylase-like" evidence="1">
    <location>
        <begin position="135"/>
        <end position="214"/>
    </location>
</feature>
<dbReference type="Pfam" id="PF02627">
    <property type="entry name" value="CMD"/>
    <property type="match status" value="2"/>
</dbReference>
<dbReference type="Proteomes" id="UP000326659">
    <property type="component" value="Chromosome"/>
</dbReference>
<dbReference type="InterPro" id="IPR029032">
    <property type="entry name" value="AhpD-like"/>
</dbReference>